<accession>A0A6C0CND2</accession>
<sequence length="180" mass="20672">MTTNNCGGNWPSHNPYNGGPFPPRTWDRFIPACPDYNKYTKDQLDMRRKAEILEYKKNRSHDTKKSRYAYLSKNGRSTLLGHKDDSIANCKTSTRSCDVPGKEMTLFLDKKVPVFGIRQNRKYAYGDARYPQKPHLLPDLAEASDIKTDHSLHTTTGGGKHDWRFSKTTSALRPYPMIFL</sequence>
<dbReference type="EMBL" id="MN739467">
    <property type="protein sequence ID" value="QHT06306.1"/>
    <property type="molecule type" value="Genomic_DNA"/>
</dbReference>
<name>A0A6C0CND2_9ZZZZ</name>
<dbReference type="AlphaFoldDB" id="A0A6C0CND2"/>
<organism evidence="1">
    <name type="scientific">viral metagenome</name>
    <dbReference type="NCBI Taxonomy" id="1070528"/>
    <lineage>
        <taxon>unclassified sequences</taxon>
        <taxon>metagenomes</taxon>
        <taxon>organismal metagenomes</taxon>
    </lineage>
</organism>
<protein>
    <submittedName>
        <fullName evidence="1">Uncharacterized protein</fullName>
    </submittedName>
</protein>
<reference evidence="1" key="1">
    <citation type="journal article" date="2020" name="Nature">
        <title>Giant virus diversity and host interactions through global metagenomics.</title>
        <authorList>
            <person name="Schulz F."/>
            <person name="Roux S."/>
            <person name="Paez-Espino D."/>
            <person name="Jungbluth S."/>
            <person name="Walsh D.A."/>
            <person name="Denef V.J."/>
            <person name="McMahon K.D."/>
            <person name="Konstantinidis K.T."/>
            <person name="Eloe-Fadrosh E.A."/>
            <person name="Kyrpides N.C."/>
            <person name="Woyke T."/>
        </authorList>
    </citation>
    <scope>NUCLEOTIDE SEQUENCE</scope>
    <source>
        <strain evidence="1">GVMAG-M-3300021425-30</strain>
    </source>
</reference>
<proteinExistence type="predicted"/>
<evidence type="ECO:0000313" key="1">
    <source>
        <dbReference type="EMBL" id="QHT06306.1"/>
    </source>
</evidence>